<reference evidence="2 3" key="1">
    <citation type="submission" date="2016-09" db="EMBL/GenBank/DDBJ databases">
        <title>Complete genome sequence of the Lysinibacillus sphaericus LMG 22257, a specie of Bacillus with ureolytic activity that can effectively biodeposit calcium carbonate.</title>
        <authorList>
            <person name="Yan W."/>
        </authorList>
    </citation>
    <scope>NUCLEOTIDE SEQUENCE [LARGE SCALE GENOMIC DNA]</scope>
    <source>
        <strain evidence="2 3">LMG 22257</strain>
    </source>
</reference>
<accession>A0A1D8JJ81</accession>
<dbReference type="EMBL" id="CP017560">
    <property type="protein sequence ID" value="AOV08762.1"/>
    <property type="molecule type" value="Genomic_DNA"/>
</dbReference>
<dbReference type="AlphaFoldDB" id="A0A1D8JJ81"/>
<feature type="transmembrane region" description="Helical" evidence="1">
    <location>
        <begin position="6"/>
        <end position="24"/>
    </location>
</feature>
<evidence type="ECO:0008006" key="4">
    <source>
        <dbReference type="Google" id="ProtNLM"/>
    </source>
</evidence>
<keyword evidence="1" id="KW-1133">Transmembrane helix</keyword>
<organism evidence="2 3">
    <name type="scientific">Sporosarcina ureilytica</name>
    <dbReference type="NCBI Taxonomy" id="298596"/>
    <lineage>
        <taxon>Bacteria</taxon>
        <taxon>Bacillati</taxon>
        <taxon>Bacillota</taxon>
        <taxon>Bacilli</taxon>
        <taxon>Bacillales</taxon>
        <taxon>Caryophanaceae</taxon>
        <taxon>Sporosarcina</taxon>
    </lineage>
</organism>
<sequence length="567" mass="66602">MKKNKWILYAIGLFFIVLISLIAVKGMNVTIKSGEKEFDKLKKENVDFEKENPEGDYIVLALKDGVSLLSYGYNFQLEKQEIQEKINANDEVFEYALHRNNERIGNLEIVIREIDNEDKYVFSRFERLTEEAATIPIKLIFHDERKYAFFQFEEEIEQEHDRVFGIDYTSNVKGLYSIGSQYNLFLSQNYISHELSTVYEDGKESVLRELVNEDKHLNITEDDGSLLFELELRTTEKDQISENWLLISNEKLFSSEKVMKEYKAETNHNFISSRKWLTSIGPYTKLPWSVEPSTKLGYGRNLVVLQGTPFVENYTLQPERFYYDMIVNSVNYLWDFKEDTSLWETEYTSTWLKNEYGIIAPYTDTRHNENIALFLSSAGDILKNEALKDSYLLYADFLSEQEDIDNILRTEKGYYILDYYSDVQTKKTHVSLNHALGEMSYLFNAYQQTNNDEYLQVALKIKQAVEDIGTMWINPTNGDLWYQINGDYTFEGKDYDTLTLSDLATGVEYYEKLQIPYSDVHKELMSSKIDYLIENEVEMLDTLYDQLISLGFEEQLKDYNHVISYKK</sequence>
<name>A0A1D8JJ81_9BACL</name>
<dbReference type="Proteomes" id="UP000185746">
    <property type="component" value="Chromosome"/>
</dbReference>
<dbReference type="RefSeq" id="WP_075528925.1">
    <property type="nucleotide sequence ID" value="NZ_CP017560.1"/>
</dbReference>
<keyword evidence="1" id="KW-0812">Transmembrane</keyword>
<proteinExistence type="predicted"/>
<keyword evidence="3" id="KW-1185">Reference proteome</keyword>
<evidence type="ECO:0000256" key="1">
    <source>
        <dbReference type="SAM" id="Phobius"/>
    </source>
</evidence>
<evidence type="ECO:0000313" key="2">
    <source>
        <dbReference type="EMBL" id="AOV08762.1"/>
    </source>
</evidence>
<dbReference type="KEGG" id="surl:BI350_15235"/>
<evidence type="ECO:0000313" key="3">
    <source>
        <dbReference type="Proteomes" id="UP000185746"/>
    </source>
</evidence>
<protein>
    <recommendedName>
        <fullName evidence="4">D-glucuronyl C5-epimerase C-terminal domain-containing protein</fullName>
    </recommendedName>
</protein>
<keyword evidence="1" id="KW-0472">Membrane</keyword>
<gene>
    <name evidence="2" type="ORF">BI350_15235</name>
</gene>